<name>M5UC73_9BACT</name>
<gene>
    <name evidence="1" type="ORF">RSSM_03099</name>
</gene>
<proteinExistence type="predicted"/>
<dbReference type="AlphaFoldDB" id="M5UC73"/>
<reference evidence="1 2" key="1">
    <citation type="journal article" date="2013" name="Mar. Genomics">
        <title>Expression of sulfatases in Rhodopirellula baltica and the diversity of sulfatases in the genus Rhodopirellula.</title>
        <authorList>
            <person name="Wegner C.E."/>
            <person name="Richter-Heitmann T."/>
            <person name="Klindworth A."/>
            <person name="Klockow C."/>
            <person name="Richter M."/>
            <person name="Achstetter T."/>
            <person name="Glockner F.O."/>
            <person name="Harder J."/>
        </authorList>
    </citation>
    <scope>NUCLEOTIDE SEQUENCE [LARGE SCALE GENOMIC DNA]</scope>
    <source>
        <strain evidence="1 2">SM41</strain>
    </source>
</reference>
<accession>M5UC73</accession>
<dbReference type="PATRIC" id="fig|1263870.3.peg.3288"/>
<protein>
    <submittedName>
        <fullName evidence="1">Uncharacterized protein</fullName>
    </submittedName>
</protein>
<dbReference type="Proteomes" id="UP000011885">
    <property type="component" value="Unassembled WGS sequence"/>
</dbReference>
<organism evidence="1 2">
    <name type="scientific">Rhodopirellula sallentina SM41</name>
    <dbReference type="NCBI Taxonomy" id="1263870"/>
    <lineage>
        <taxon>Bacteria</taxon>
        <taxon>Pseudomonadati</taxon>
        <taxon>Planctomycetota</taxon>
        <taxon>Planctomycetia</taxon>
        <taxon>Pirellulales</taxon>
        <taxon>Pirellulaceae</taxon>
        <taxon>Rhodopirellula</taxon>
    </lineage>
</organism>
<evidence type="ECO:0000313" key="2">
    <source>
        <dbReference type="Proteomes" id="UP000011885"/>
    </source>
</evidence>
<keyword evidence="2" id="KW-1185">Reference proteome</keyword>
<sequence length="75" mass="8991">MHQYFWDQCVVAVLMMPLPRYGACTDNALRLWKRNRLRKNWADASKNAEKCRFFISEDDICLPRRLDQVSRDLKS</sequence>
<evidence type="ECO:0000313" key="1">
    <source>
        <dbReference type="EMBL" id="EMI55456.1"/>
    </source>
</evidence>
<dbReference type="EMBL" id="ANOH01000215">
    <property type="protein sequence ID" value="EMI55456.1"/>
    <property type="molecule type" value="Genomic_DNA"/>
</dbReference>
<comment type="caution">
    <text evidence="1">The sequence shown here is derived from an EMBL/GenBank/DDBJ whole genome shotgun (WGS) entry which is preliminary data.</text>
</comment>